<organism evidence="10 11">
    <name type="scientific">Umezawaea endophytica</name>
    <dbReference type="NCBI Taxonomy" id="1654476"/>
    <lineage>
        <taxon>Bacteria</taxon>
        <taxon>Bacillati</taxon>
        <taxon>Actinomycetota</taxon>
        <taxon>Actinomycetes</taxon>
        <taxon>Pseudonocardiales</taxon>
        <taxon>Pseudonocardiaceae</taxon>
        <taxon>Umezawaea</taxon>
    </lineage>
</organism>
<dbReference type="InterPro" id="IPR012675">
    <property type="entry name" value="Beta-grasp_dom_sf"/>
</dbReference>
<evidence type="ECO:0000259" key="9">
    <source>
        <dbReference type="PROSITE" id="PS51384"/>
    </source>
</evidence>
<evidence type="ECO:0000313" key="11">
    <source>
        <dbReference type="Proteomes" id="UP001141259"/>
    </source>
</evidence>
<comment type="caution">
    <text evidence="10">The sequence shown here is derived from an EMBL/GenBank/DDBJ whole genome shotgun (WGS) entry which is preliminary data.</text>
</comment>
<name>A0A9X2ZXG2_9PSEU</name>
<keyword evidence="3" id="KW-0001">2Fe-2S</keyword>
<accession>A0A9X2ZXG2</accession>
<comment type="cofactor">
    <cofactor evidence="1">
        <name>FAD</name>
        <dbReference type="ChEBI" id="CHEBI:57692"/>
    </cofactor>
</comment>
<keyword evidence="7" id="KW-0408">Iron</keyword>
<dbReference type="SUPFAM" id="SSF54292">
    <property type="entry name" value="2Fe-2S ferredoxin-like"/>
    <property type="match status" value="1"/>
</dbReference>
<dbReference type="Gene3D" id="3.40.50.80">
    <property type="entry name" value="Nucleotide-binding domain of ferredoxin-NADP reductase (FNR) module"/>
    <property type="match status" value="1"/>
</dbReference>
<sequence length="360" mass="37903">MATTRTPAQVSLRDRARWFVELATTPLVPGDFWEVLDPMRGGANPRGRVVAVRPETRDAATLLIRPGRGWRGHTAGQYVRLGVDVDGVRQWRSYSLTSPPRPDGAITITVKAVRDGLVSSFLVREVRAGAVVHLDQAAGDFTLPLVRPAKALFVTAGSGITPVMGMLRDGAGGLGDAVLVHSAPRPEDVIFGAELRALAARGGLRLVERHTAVDGRLTPERLAELVPDLTSRQTWACGPNDLLDALQDTYDAAGHGDRLHTERFRPVVLAVGEGGTVSFADSGVTADADGATSLLDTGEANGVLMPSGCRMGICYGCVIPLREGSVRDLRNGAVTTATAGDDIPVQTCVSAAAGPCHLGI</sequence>
<dbReference type="InterPro" id="IPR017938">
    <property type="entry name" value="Riboflavin_synthase-like_b-brl"/>
</dbReference>
<evidence type="ECO:0000256" key="7">
    <source>
        <dbReference type="ARBA" id="ARBA00023004"/>
    </source>
</evidence>
<keyword evidence="5" id="KW-0274">FAD</keyword>
<keyword evidence="8" id="KW-0411">Iron-sulfur</keyword>
<dbReference type="InterPro" id="IPR017927">
    <property type="entry name" value="FAD-bd_FR_type"/>
</dbReference>
<dbReference type="AlphaFoldDB" id="A0A9X2ZXG2"/>
<dbReference type="PANTHER" id="PTHR47354:SF6">
    <property type="entry name" value="NADH OXIDOREDUCTASE HCR"/>
    <property type="match status" value="1"/>
</dbReference>
<dbReference type="InterPro" id="IPR036010">
    <property type="entry name" value="2Fe-2S_ferredoxin-like_sf"/>
</dbReference>
<evidence type="ECO:0000256" key="1">
    <source>
        <dbReference type="ARBA" id="ARBA00001974"/>
    </source>
</evidence>
<evidence type="ECO:0000256" key="3">
    <source>
        <dbReference type="ARBA" id="ARBA00022714"/>
    </source>
</evidence>
<evidence type="ECO:0000256" key="4">
    <source>
        <dbReference type="ARBA" id="ARBA00022723"/>
    </source>
</evidence>
<evidence type="ECO:0000256" key="2">
    <source>
        <dbReference type="ARBA" id="ARBA00022630"/>
    </source>
</evidence>
<dbReference type="Proteomes" id="UP001141259">
    <property type="component" value="Unassembled WGS sequence"/>
</dbReference>
<keyword evidence="4" id="KW-0479">Metal-binding</keyword>
<dbReference type="GO" id="GO:0051537">
    <property type="term" value="F:2 iron, 2 sulfur cluster binding"/>
    <property type="evidence" value="ECO:0007669"/>
    <property type="project" value="UniProtKB-KW"/>
</dbReference>
<dbReference type="SUPFAM" id="SSF63380">
    <property type="entry name" value="Riboflavin synthase domain-like"/>
    <property type="match status" value="1"/>
</dbReference>
<evidence type="ECO:0000313" key="10">
    <source>
        <dbReference type="EMBL" id="MCS7475304.1"/>
    </source>
</evidence>
<dbReference type="RefSeq" id="WP_259620827.1">
    <property type="nucleotide sequence ID" value="NZ_JANYMP010000001.1"/>
</dbReference>
<dbReference type="GO" id="GO:0016491">
    <property type="term" value="F:oxidoreductase activity"/>
    <property type="evidence" value="ECO:0007669"/>
    <property type="project" value="UniProtKB-KW"/>
</dbReference>
<dbReference type="PROSITE" id="PS51384">
    <property type="entry name" value="FAD_FR"/>
    <property type="match status" value="1"/>
</dbReference>
<keyword evidence="2" id="KW-0285">Flavoprotein</keyword>
<dbReference type="GO" id="GO:0046872">
    <property type="term" value="F:metal ion binding"/>
    <property type="evidence" value="ECO:0007669"/>
    <property type="project" value="UniProtKB-KW"/>
</dbReference>
<dbReference type="Gene3D" id="3.10.20.30">
    <property type="match status" value="1"/>
</dbReference>
<dbReference type="InterPro" id="IPR008333">
    <property type="entry name" value="Cbr1-like_FAD-bd_dom"/>
</dbReference>
<dbReference type="PANTHER" id="PTHR47354">
    <property type="entry name" value="NADH OXIDOREDUCTASE HCR"/>
    <property type="match status" value="1"/>
</dbReference>
<dbReference type="CDD" id="cd00207">
    <property type="entry name" value="fer2"/>
    <property type="match status" value="1"/>
</dbReference>
<dbReference type="InterPro" id="IPR001041">
    <property type="entry name" value="2Fe-2S_ferredoxin-type"/>
</dbReference>
<gene>
    <name evidence="10" type="ORF">NZH93_00430</name>
</gene>
<feature type="domain" description="FAD-binding FR-type" evidence="9">
    <location>
        <begin position="42"/>
        <end position="144"/>
    </location>
</feature>
<evidence type="ECO:0000256" key="5">
    <source>
        <dbReference type="ARBA" id="ARBA00022827"/>
    </source>
</evidence>
<dbReference type="SUPFAM" id="SSF52343">
    <property type="entry name" value="Ferredoxin reductase-like, C-terminal NADP-linked domain"/>
    <property type="match status" value="1"/>
</dbReference>
<dbReference type="EMBL" id="JANYMP010000001">
    <property type="protein sequence ID" value="MCS7475304.1"/>
    <property type="molecule type" value="Genomic_DNA"/>
</dbReference>
<reference evidence="10" key="1">
    <citation type="submission" date="2022-08" db="EMBL/GenBank/DDBJ databases">
        <authorList>
            <person name="Tistechok S."/>
            <person name="Samborskyy M."/>
            <person name="Roman I."/>
        </authorList>
    </citation>
    <scope>NUCLEOTIDE SEQUENCE</scope>
    <source>
        <strain evidence="10">DSM 103496</strain>
    </source>
</reference>
<dbReference type="CDD" id="cd06216">
    <property type="entry name" value="FNR_iron_sulfur_binding_2"/>
    <property type="match status" value="1"/>
</dbReference>
<dbReference type="InterPro" id="IPR039261">
    <property type="entry name" value="FNR_nucleotide-bd"/>
</dbReference>
<protein>
    <submittedName>
        <fullName evidence="10">Ferredoxin reductase</fullName>
    </submittedName>
</protein>
<dbReference type="Gene3D" id="2.40.30.10">
    <property type="entry name" value="Translation factors"/>
    <property type="match status" value="1"/>
</dbReference>
<dbReference type="InterPro" id="IPR050415">
    <property type="entry name" value="MRET"/>
</dbReference>
<evidence type="ECO:0000256" key="8">
    <source>
        <dbReference type="ARBA" id="ARBA00023014"/>
    </source>
</evidence>
<evidence type="ECO:0000256" key="6">
    <source>
        <dbReference type="ARBA" id="ARBA00023002"/>
    </source>
</evidence>
<dbReference type="Pfam" id="PF00111">
    <property type="entry name" value="Fer2"/>
    <property type="match status" value="1"/>
</dbReference>
<proteinExistence type="predicted"/>
<keyword evidence="11" id="KW-1185">Reference proteome</keyword>
<dbReference type="Pfam" id="PF00970">
    <property type="entry name" value="FAD_binding_6"/>
    <property type="match status" value="1"/>
</dbReference>
<keyword evidence="6" id="KW-0560">Oxidoreductase</keyword>